<evidence type="ECO:0000256" key="2">
    <source>
        <dbReference type="ARBA" id="ARBA00022475"/>
    </source>
</evidence>
<comment type="subcellular location">
    <subcellularLocation>
        <location evidence="1">Cell membrane</location>
        <topology evidence="1">Single-pass membrane protein</topology>
    </subcellularLocation>
</comment>
<dbReference type="Proteomes" id="UP000447434">
    <property type="component" value="Chromosome 4"/>
</dbReference>
<keyword evidence="10" id="KW-1185">Reference proteome</keyword>
<feature type="compositionally biased region" description="Basic and acidic residues" evidence="7">
    <location>
        <begin position="194"/>
        <end position="203"/>
    </location>
</feature>
<evidence type="ECO:0000256" key="8">
    <source>
        <dbReference type="SAM" id="Phobius"/>
    </source>
</evidence>
<dbReference type="PROSITE" id="PS01031">
    <property type="entry name" value="SHSP"/>
    <property type="match status" value="1"/>
</dbReference>
<protein>
    <submittedName>
        <fullName evidence="9">Putative HSP20-like chaperone</fullName>
    </submittedName>
</protein>
<evidence type="ECO:0000256" key="6">
    <source>
        <dbReference type="SAM" id="Coils"/>
    </source>
</evidence>
<dbReference type="SUPFAM" id="SSF49764">
    <property type="entry name" value="HSP20-like chaperones"/>
    <property type="match status" value="1"/>
</dbReference>
<evidence type="ECO:0000256" key="3">
    <source>
        <dbReference type="ARBA" id="ARBA00022821"/>
    </source>
</evidence>
<feature type="coiled-coil region" evidence="6">
    <location>
        <begin position="278"/>
        <end position="305"/>
    </location>
</feature>
<evidence type="ECO:0000256" key="5">
    <source>
        <dbReference type="RuleBase" id="RU003616"/>
    </source>
</evidence>
<sequence>MSLEQKVQPAERVYEEFEPPYDWAHDESSDTLILMLPGFRKEHLRVQIASNRVLRLSGERQINEKRWRKFQKQFSVPTESDTNGVSAKFESGMLYVKLPKLIKPTPQPPTPTTITPTPQKVPKPPQQPTPTPTTSVQQKVPKPPQQPTPPQAQPNNIQPHRANEQKPMDKASEANIIEKTNKPPTPTPTAPVHQEPKADEDSQNKPNLVQKAAEVKPEKTETPKAAPTPIVAPLEEPKKEVNDSQKKLSQKEKGKSKATTSKGEGVHEPKMGKRSQTLEMLSRQTQEYKNAVSDLVEELKKQKKLANLVVVIFLVLVIGLCIKNAMKSSLRGPKIEEL</sequence>
<gene>
    <name evidence="9" type="ORF">Lalb_Chr04g0249781</name>
</gene>
<dbReference type="GO" id="GO:0034605">
    <property type="term" value="P:cellular response to heat"/>
    <property type="evidence" value="ECO:0007669"/>
    <property type="project" value="TreeGrafter"/>
</dbReference>
<feature type="compositionally biased region" description="Basic and acidic residues" evidence="7">
    <location>
        <begin position="235"/>
        <end position="255"/>
    </location>
</feature>
<dbReference type="CDD" id="cd06464">
    <property type="entry name" value="ACD_sHsps-like"/>
    <property type="match status" value="1"/>
</dbReference>
<keyword evidence="6" id="KW-0175">Coiled coil</keyword>
<feature type="compositionally biased region" description="Pro residues" evidence="7">
    <location>
        <begin position="141"/>
        <end position="152"/>
    </location>
</feature>
<dbReference type="PRINTS" id="PR01217">
    <property type="entry name" value="PRICHEXTENSN"/>
</dbReference>
<evidence type="ECO:0000256" key="1">
    <source>
        <dbReference type="ARBA" id="ARBA00004162"/>
    </source>
</evidence>
<feature type="compositionally biased region" description="Basic and acidic residues" evidence="7">
    <location>
        <begin position="213"/>
        <end position="222"/>
    </location>
</feature>
<evidence type="ECO:0000313" key="10">
    <source>
        <dbReference type="Proteomes" id="UP000447434"/>
    </source>
</evidence>
<evidence type="ECO:0000256" key="4">
    <source>
        <dbReference type="PROSITE-ProRule" id="PRU00285"/>
    </source>
</evidence>
<accession>A0A6A5M876</accession>
<feature type="transmembrane region" description="Helical" evidence="8">
    <location>
        <begin position="305"/>
        <end position="322"/>
    </location>
</feature>
<evidence type="ECO:0000313" key="9">
    <source>
        <dbReference type="EMBL" id="KAE9614919.1"/>
    </source>
</evidence>
<dbReference type="EMBL" id="WOCE01000004">
    <property type="protein sequence ID" value="KAE9614919.1"/>
    <property type="molecule type" value="Genomic_DNA"/>
</dbReference>
<feature type="region of interest" description="Disordered" evidence="7">
    <location>
        <begin position="100"/>
        <end position="276"/>
    </location>
</feature>
<dbReference type="AlphaFoldDB" id="A0A6A5M876"/>
<dbReference type="Gene3D" id="2.60.40.790">
    <property type="match status" value="1"/>
</dbReference>
<dbReference type="GO" id="GO:0006952">
    <property type="term" value="P:defense response"/>
    <property type="evidence" value="ECO:0007669"/>
    <property type="project" value="UniProtKB-KW"/>
</dbReference>
<dbReference type="PANTHER" id="PTHR43670">
    <property type="entry name" value="HEAT SHOCK PROTEIN 26"/>
    <property type="match status" value="1"/>
</dbReference>
<reference evidence="10" key="1">
    <citation type="journal article" date="2020" name="Nat. Commun.">
        <title>Genome sequence of the cluster root forming white lupin.</title>
        <authorList>
            <person name="Hufnagel B."/>
            <person name="Marques A."/>
            <person name="Soriano A."/>
            <person name="Marques L."/>
            <person name="Divol F."/>
            <person name="Doumas P."/>
            <person name="Sallet E."/>
            <person name="Mancinotti D."/>
            <person name="Carrere S."/>
            <person name="Marande W."/>
            <person name="Arribat S."/>
            <person name="Keller J."/>
            <person name="Huneau C."/>
            <person name="Blein T."/>
            <person name="Aime D."/>
            <person name="Laguerre M."/>
            <person name="Taylor J."/>
            <person name="Schubert V."/>
            <person name="Nelson M."/>
            <person name="Geu-Flores F."/>
            <person name="Crespi M."/>
            <person name="Gallardo-Guerrero K."/>
            <person name="Delaux P.-M."/>
            <person name="Salse J."/>
            <person name="Berges H."/>
            <person name="Guyot R."/>
            <person name="Gouzy J."/>
            <person name="Peret B."/>
        </authorList>
    </citation>
    <scope>NUCLEOTIDE SEQUENCE [LARGE SCALE GENOMIC DNA]</scope>
    <source>
        <strain evidence="10">cv. Amiga</strain>
    </source>
</reference>
<keyword evidence="8" id="KW-1133">Transmembrane helix</keyword>
<proteinExistence type="inferred from homology"/>
<name>A0A6A5M876_LUPAL</name>
<keyword evidence="8" id="KW-0812">Transmembrane</keyword>
<comment type="caution">
    <text evidence="9">The sequence shown here is derived from an EMBL/GenBank/DDBJ whole genome shotgun (WGS) entry which is preliminary data.</text>
</comment>
<keyword evidence="8" id="KW-0472">Membrane</keyword>
<dbReference type="Pfam" id="PF00011">
    <property type="entry name" value="HSP20"/>
    <property type="match status" value="1"/>
</dbReference>
<dbReference type="InterPro" id="IPR002068">
    <property type="entry name" value="A-crystallin/Hsp20_dom"/>
</dbReference>
<feature type="compositionally biased region" description="Pro residues" evidence="7">
    <location>
        <begin position="119"/>
        <end position="131"/>
    </location>
</feature>
<comment type="similarity">
    <text evidence="4 5">Belongs to the small heat shock protein (HSP20) family.</text>
</comment>
<feature type="compositionally biased region" description="Basic and acidic residues" evidence="7">
    <location>
        <begin position="161"/>
        <end position="172"/>
    </location>
</feature>
<keyword evidence="3" id="KW-0611">Plant defense</keyword>
<dbReference type="GO" id="GO:0005886">
    <property type="term" value="C:plasma membrane"/>
    <property type="evidence" value="ECO:0007669"/>
    <property type="project" value="UniProtKB-SubCell"/>
</dbReference>
<dbReference type="PANTHER" id="PTHR43670:SF73">
    <property type="entry name" value="INACTIVE PROTEIN RESTRICTED TEV MOVEMENT 2-LIKE"/>
    <property type="match status" value="1"/>
</dbReference>
<organism evidence="9 10">
    <name type="scientific">Lupinus albus</name>
    <name type="common">White lupine</name>
    <name type="synonym">Lupinus termis</name>
    <dbReference type="NCBI Taxonomy" id="3870"/>
    <lineage>
        <taxon>Eukaryota</taxon>
        <taxon>Viridiplantae</taxon>
        <taxon>Streptophyta</taxon>
        <taxon>Embryophyta</taxon>
        <taxon>Tracheophyta</taxon>
        <taxon>Spermatophyta</taxon>
        <taxon>Magnoliopsida</taxon>
        <taxon>eudicotyledons</taxon>
        <taxon>Gunneridae</taxon>
        <taxon>Pentapetalae</taxon>
        <taxon>rosids</taxon>
        <taxon>fabids</taxon>
        <taxon>Fabales</taxon>
        <taxon>Fabaceae</taxon>
        <taxon>Papilionoideae</taxon>
        <taxon>50 kb inversion clade</taxon>
        <taxon>genistoids sensu lato</taxon>
        <taxon>core genistoids</taxon>
        <taxon>Genisteae</taxon>
        <taxon>Lupinus</taxon>
    </lineage>
</organism>
<dbReference type="InterPro" id="IPR008978">
    <property type="entry name" value="HSP20-like_chaperone"/>
</dbReference>
<evidence type="ECO:0000256" key="7">
    <source>
        <dbReference type="SAM" id="MobiDB-lite"/>
    </source>
</evidence>
<dbReference type="OrthoDB" id="1431247at2759"/>
<keyword evidence="2" id="KW-1003">Cell membrane</keyword>